<feature type="domain" description="DUF5641" evidence="1">
    <location>
        <begin position="9"/>
        <end position="68"/>
    </location>
</feature>
<evidence type="ECO:0000313" key="3">
    <source>
        <dbReference type="Proteomes" id="UP000271162"/>
    </source>
</evidence>
<dbReference type="OrthoDB" id="8019190at2759"/>
<reference evidence="2 3" key="2">
    <citation type="submission" date="2018-11" db="EMBL/GenBank/DDBJ databases">
        <authorList>
            <consortium name="Pathogen Informatics"/>
        </authorList>
    </citation>
    <scope>NUCLEOTIDE SEQUENCE [LARGE SCALE GENOMIC DNA]</scope>
</reference>
<dbReference type="WBParaSite" id="NBR_0001021601-mRNA-1">
    <property type="protein sequence ID" value="NBR_0001021601-mRNA-1"/>
    <property type="gene ID" value="NBR_0001021601"/>
</dbReference>
<dbReference type="STRING" id="27835.A0A0N4Y359"/>
<keyword evidence="3" id="KW-1185">Reference proteome</keyword>
<dbReference type="OMA" id="HEPRECM"/>
<protein>
    <submittedName>
        <fullName evidence="4">DUF5641 domain-containing protein</fullName>
    </submittedName>
</protein>
<proteinExistence type="predicted"/>
<evidence type="ECO:0000313" key="2">
    <source>
        <dbReference type="EMBL" id="VDL73806.1"/>
    </source>
</evidence>
<sequence length="111" mass="12207">MDDKRAGTTPPTVGTVVLLSGPDIPRNGWKMGRIAELKKSTDSLTREAVVYTPNGKYSRGPINQLIPLELEDQEEVNDEENGKEGTIFIQTQEQHNDTVSVQLAETQAGKL</sequence>
<dbReference type="Pfam" id="PF18701">
    <property type="entry name" value="DUF5641"/>
    <property type="match status" value="1"/>
</dbReference>
<name>A0A0N4Y359_NIPBR</name>
<reference evidence="4" key="1">
    <citation type="submission" date="2017-02" db="UniProtKB">
        <authorList>
            <consortium name="WormBaseParasite"/>
        </authorList>
    </citation>
    <scope>IDENTIFICATION</scope>
</reference>
<dbReference type="InterPro" id="IPR040676">
    <property type="entry name" value="DUF5641"/>
</dbReference>
<evidence type="ECO:0000259" key="1">
    <source>
        <dbReference type="Pfam" id="PF18701"/>
    </source>
</evidence>
<gene>
    <name evidence="2" type="ORF">NBR_LOCUS10217</name>
</gene>
<evidence type="ECO:0000313" key="4">
    <source>
        <dbReference type="WBParaSite" id="NBR_0001021601-mRNA-1"/>
    </source>
</evidence>
<dbReference type="Proteomes" id="UP000271162">
    <property type="component" value="Unassembled WGS sequence"/>
</dbReference>
<dbReference type="AlphaFoldDB" id="A0A0N4Y359"/>
<dbReference type="EMBL" id="UYSL01020274">
    <property type="protein sequence ID" value="VDL73806.1"/>
    <property type="molecule type" value="Genomic_DNA"/>
</dbReference>
<organism evidence="4">
    <name type="scientific">Nippostrongylus brasiliensis</name>
    <name type="common">Rat hookworm</name>
    <dbReference type="NCBI Taxonomy" id="27835"/>
    <lineage>
        <taxon>Eukaryota</taxon>
        <taxon>Metazoa</taxon>
        <taxon>Ecdysozoa</taxon>
        <taxon>Nematoda</taxon>
        <taxon>Chromadorea</taxon>
        <taxon>Rhabditida</taxon>
        <taxon>Rhabditina</taxon>
        <taxon>Rhabditomorpha</taxon>
        <taxon>Strongyloidea</taxon>
        <taxon>Heligmosomidae</taxon>
        <taxon>Nippostrongylus</taxon>
    </lineage>
</organism>
<accession>A0A0N4Y359</accession>